<reference evidence="2" key="1">
    <citation type="submission" date="2022-01" db="EMBL/GenBank/DDBJ databases">
        <authorList>
            <person name="King R."/>
        </authorList>
    </citation>
    <scope>NUCLEOTIDE SEQUENCE</scope>
</reference>
<dbReference type="InterPro" id="IPR011333">
    <property type="entry name" value="SKP1/BTB/POZ_sf"/>
</dbReference>
<evidence type="ECO:0000313" key="3">
    <source>
        <dbReference type="Proteomes" id="UP001153620"/>
    </source>
</evidence>
<dbReference type="PANTHER" id="PTHR24413">
    <property type="entry name" value="SPECKLE-TYPE POZ PROTEIN"/>
    <property type="match status" value="1"/>
</dbReference>
<dbReference type="PROSITE" id="PS50097">
    <property type="entry name" value="BTB"/>
    <property type="match status" value="1"/>
</dbReference>
<dbReference type="Pfam" id="PF00651">
    <property type="entry name" value="BTB"/>
    <property type="match status" value="1"/>
</dbReference>
<feature type="domain" description="BTB" evidence="1">
    <location>
        <begin position="66"/>
        <end position="130"/>
    </location>
</feature>
<dbReference type="AlphaFoldDB" id="A0A9N9WV80"/>
<proteinExistence type="predicted"/>
<protein>
    <recommendedName>
        <fullName evidence="1">BTB domain-containing protein</fullName>
    </recommendedName>
</protein>
<keyword evidence="3" id="KW-1185">Reference proteome</keyword>
<dbReference type="CDD" id="cd14733">
    <property type="entry name" value="BACK"/>
    <property type="match status" value="1"/>
</dbReference>
<dbReference type="SMART" id="SM00225">
    <property type="entry name" value="BTB"/>
    <property type="match status" value="1"/>
</dbReference>
<evidence type="ECO:0000259" key="1">
    <source>
        <dbReference type="PROSITE" id="PS50097"/>
    </source>
</evidence>
<dbReference type="InterPro" id="IPR000210">
    <property type="entry name" value="BTB/POZ_dom"/>
</dbReference>
<dbReference type="Proteomes" id="UP001153620">
    <property type="component" value="Chromosome 3"/>
</dbReference>
<dbReference type="CDD" id="cd18186">
    <property type="entry name" value="BTB_POZ_ZBTB_KLHL-like"/>
    <property type="match status" value="1"/>
</dbReference>
<evidence type="ECO:0000313" key="2">
    <source>
        <dbReference type="EMBL" id="CAG9807258.1"/>
    </source>
</evidence>
<gene>
    <name evidence="2" type="ORF">CHIRRI_LOCUS10107</name>
</gene>
<dbReference type="SUPFAM" id="SSF54695">
    <property type="entry name" value="POZ domain"/>
    <property type="match status" value="1"/>
</dbReference>
<reference evidence="2" key="2">
    <citation type="submission" date="2022-10" db="EMBL/GenBank/DDBJ databases">
        <authorList>
            <consortium name="ENA_rothamsted_submissions"/>
            <consortium name="culmorum"/>
            <person name="King R."/>
        </authorList>
    </citation>
    <scope>NUCLEOTIDE SEQUENCE</scope>
</reference>
<name>A0A9N9WV80_9DIPT</name>
<accession>A0A9N9WV80</accession>
<organism evidence="2 3">
    <name type="scientific">Chironomus riparius</name>
    <dbReference type="NCBI Taxonomy" id="315576"/>
    <lineage>
        <taxon>Eukaryota</taxon>
        <taxon>Metazoa</taxon>
        <taxon>Ecdysozoa</taxon>
        <taxon>Arthropoda</taxon>
        <taxon>Hexapoda</taxon>
        <taxon>Insecta</taxon>
        <taxon>Pterygota</taxon>
        <taxon>Neoptera</taxon>
        <taxon>Endopterygota</taxon>
        <taxon>Diptera</taxon>
        <taxon>Nematocera</taxon>
        <taxon>Chironomoidea</taxon>
        <taxon>Chironomidae</taxon>
        <taxon>Chironominae</taxon>
        <taxon>Chironomus</taxon>
    </lineage>
</organism>
<dbReference type="Gene3D" id="3.30.710.10">
    <property type="entry name" value="Potassium Channel Kv1.1, Chain A"/>
    <property type="match status" value="1"/>
</dbReference>
<sequence>MKNSIANFIQENQVLKKSEVKLNREITDLKRSLEREKSKKSNLNFPHPSCFCNELKEALKDENNFKDFTIMIENEEIHVSKLLLAARSPVLAKILHDNPNADSFNLVDISVQTFKEILKYLYTDKLQFDEITNSMHLFAAAHRLKIKKLKDIVAMNISNSITPENALEILILSNRYEHDKLRQNAFNEVKKNYPKIEFKEEFALQPEKVTQIVDAFKFKEQKLLRIETMVQNIELEFQNLLN</sequence>
<dbReference type="OrthoDB" id="6359816at2759"/>
<dbReference type="EMBL" id="OU895879">
    <property type="protein sequence ID" value="CAG9807258.1"/>
    <property type="molecule type" value="Genomic_DNA"/>
</dbReference>